<feature type="region of interest" description="Disordered" evidence="1">
    <location>
        <begin position="23"/>
        <end position="57"/>
    </location>
</feature>
<comment type="caution">
    <text evidence="2">The sequence shown here is derived from an EMBL/GenBank/DDBJ whole genome shotgun (WGS) entry which is preliminary data.</text>
</comment>
<protein>
    <recommendedName>
        <fullName evidence="4">Lipoprotein</fullName>
    </recommendedName>
</protein>
<accession>A0A074MHT9</accession>
<dbReference type="RefSeq" id="WP_034903872.1">
    <property type="nucleotide sequence ID" value="NZ_CP017057.1"/>
</dbReference>
<keyword evidence="3" id="KW-1185">Reference proteome</keyword>
<evidence type="ECO:0000313" key="2">
    <source>
        <dbReference type="EMBL" id="KEO93039.1"/>
    </source>
</evidence>
<dbReference type="PATRIC" id="fig|39960.10.peg.1166"/>
<name>A0A074MHT9_9SPHN</name>
<reference evidence="2 3" key="1">
    <citation type="submission" date="2014-04" db="EMBL/GenBank/DDBJ databases">
        <title>A comprehensive comparison of genomes of Erythrobacter spp. Strains.</title>
        <authorList>
            <person name="Zheng Q."/>
        </authorList>
    </citation>
    <scope>NUCLEOTIDE SEQUENCE [LARGE SCALE GENOMIC DNA]</scope>
    <source>
        <strain evidence="2 3">DSM 8509</strain>
    </source>
</reference>
<sequence length="161" mass="16458">MRNPSITALAAGAALTLAACGGESGAETDASAPEASEGSGADAAFPELSEGKGPGSVSGMIAGNPVEAEGVCATSTQSFDFWTDGTDFANARDTTGDGQYLILNVVNMNGKVRSALRYSKDGETIYNGLVSYESFDGSTVRVDTPLGREQKISADLTISCE</sequence>
<dbReference type="AlphaFoldDB" id="A0A074MHT9"/>
<dbReference type="KEGG" id="elq:Ga0102493_112077"/>
<evidence type="ECO:0008006" key="4">
    <source>
        <dbReference type="Google" id="ProtNLM"/>
    </source>
</evidence>
<evidence type="ECO:0000313" key="3">
    <source>
        <dbReference type="Proteomes" id="UP000027866"/>
    </source>
</evidence>
<evidence type="ECO:0000256" key="1">
    <source>
        <dbReference type="SAM" id="MobiDB-lite"/>
    </source>
</evidence>
<dbReference type="EMBL" id="JMIX01000007">
    <property type="protein sequence ID" value="KEO93039.1"/>
    <property type="molecule type" value="Genomic_DNA"/>
</dbReference>
<proteinExistence type="predicted"/>
<dbReference type="PROSITE" id="PS51257">
    <property type="entry name" value="PROKAR_LIPOPROTEIN"/>
    <property type="match status" value="1"/>
</dbReference>
<organism evidence="2 3">
    <name type="scientific">Erythrobacter litoralis</name>
    <dbReference type="NCBI Taxonomy" id="39960"/>
    <lineage>
        <taxon>Bacteria</taxon>
        <taxon>Pseudomonadati</taxon>
        <taxon>Pseudomonadota</taxon>
        <taxon>Alphaproteobacteria</taxon>
        <taxon>Sphingomonadales</taxon>
        <taxon>Erythrobacteraceae</taxon>
        <taxon>Erythrobacter/Porphyrobacter group</taxon>
        <taxon>Erythrobacter</taxon>
    </lineage>
</organism>
<gene>
    <name evidence="2" type="ORF">EH32_12490</name>
</gene>
<dbReference type="Proteomes" id="UP000027866">
    <property type="component" value="Unassembled WGS sequence"/>
</dbReference>
<feature type="compositionally biased region" description="Low complexity" evidence="1">
    <location>
        <begin position="29"/>
        <end position="44"/>
    </location>
</feature>